<dbReference type="EMBL" id="KR029602">
    <property type="protein sequence ID" value="AKH48297.1"/>
    <property type="molecule type" value="Genomic_DNA"/>
</dbReference>
<sequence length="79" mass="9385">MMHQQKLKMLKKMFLTKLPKELKNPIQKLLKQLLKLSKRTGILNQKLQNQLTQVMLKKHILKNKDKPSWINSLKLAIIN</sequence>
<reference evidence="1" key="1">
    <citation type="journal article" date="2015" name="Front. Microbiol.">
        <title>Combining genomic sequencing methods to explore viral diversity and reveal potential virus-host interactions.</title>
        <authorList>
            <person name="Chow C.E."/>
            <person name="Winget D.M."/>
            <person name="White R.A.III."/>
            <person name="Hallam S.J."/>
            <person name="Suttle C.A."/>
        </authorList>
    </citation>
    <scope>NUCLEOTIDE SEQUENCE</scope>
    <source>
        <strain evidence="1">Oxic1_7</strain>
    </source>
</reference>
<name>A0A0F7LA83_9VIRU</name>
<proteinExistence type="predicted"/>
<evidence type="ECO:0000313" key="1">
    <source>
        <dbReference type="EMBL" id="AKH48297.1"/>
    </source>
</evidence>
<protein>
    <submittedName>
        <fullName evidence="1">Uncharacterized protein</fullName>
    </submittedName>
</protein>
<reference evidence="1" key="2">
    <citation type="submission" date="2015-03" db="EMBL/GenBank/DDBJ databases">
        <authorList>
            <person name="Chow C.-E.T."/>
            <person name="Winget D.M."/>
            <person name="White R.A.III."/>
            <person name="Hallam S.J."/>
            <person name="Suttle C.A."/>
        </authorList>
    </citation>
    <scope>NUCLEOTIDE SEQUENCE</scope>
    <source>
        <strain evidence="1">Oxic1_7</strain>
    </source>
</reference>
<organism evidence="1">
    <name type="scientific">uncultured marine virus</name>
    <dbReference type="NCBI Taxonomy" id="186617"/>
    <lineage>
        <taxon>Viruses</taxon>
        <taxon>environmental samples</taxon>
    </lineage>
</organism>
<accession>A0A0F7LA83</accession>